<evidence type="ECO:0000313" key="5">
    <source>
        <dbReference type="EMBL" id="NKF24531.1"/>
    </source>
</evidence>
<name>A0A970BBK2_9GAMM</name>
<sequence length="348" mass="39484">MARQDLLVPARYYQRLDDVLIRHGFRLRDALAQMSLTPDAFDAPDSNLRYSQVERLITVVERLTGRYDLGFELGELLTLSTHSIVGFGMLASPTIEDAIRFVARYFRLVMPSFKMKYVGKPDRGELHFRPVIAMSHRALAFHLEVIAMAALRDVKDMIQGGAPPLRIEFSTEEPRHGERYRSLRDVKCFFGALPEPGVSLIFGADFCRYRMPMSDANALKVAEERCQARLPHLSSEKRYSEWVTMTLREVGNGGPSLDEMARLLNLSSRTLARYLQHEGTAYRDLAATVHYELACARLLGGSQSVTEIAYSLGYTSLSNFTRAFRVQANCSPSEFRERVRRPPVGSRH</sequence>
<evidence type="ECO:0000313" key="6">
    <source>
        <dbReference type="Proteomes" id="UP000653472"/>
    </source>
</evidence>
<dbReference type="EMBL" id="JAAVXB010000016">
    <property type="protein sequence ID" value="NKF24531.1"/>
    <property type="molecule type" value="Genomic_DNA"/>
</dbReference>
<dbReference type="PROSITE" id="PS01124">
    <property type="entry name" value="HTH_ARAC_FAMILY_2"/>
    <property type="match status" value="1"/>
</dbReference>
<evidence type="ECO:0000256" key="2">
    <source>
        <dbReference type="ARBA" id="ARBA00023125"/>
    </source>
</evidence>
<dbReference type="InterPro" id="IPR009057">
    <property type="entry name" value="Homeodomain-like_sf"/>
</dbReference>
<evidence type="ECO:0000256" key="3">
    <source>
        <dbReference type="ARBA" id="ARBA00023163"/>
    </source>
</evidence>
<dbReference type="InterPro" id="IPR020449">
    <property type="entry name" value="Tscrpt_reg_AraC-type_HTH"/>
</dbReference>
<feature type="domain" description="HTH araC/xylS-type" evidence="4">
    <location>
        <begin position="237"/>
        <end position="338"/>
    </location>
</feature>
<keyword evidence="6" id="KW-1185">Reference proteome</keyword>
<dbReference type="InterPro" id="IPR018060">
    <property type="entry name" value="HTH_AraC"/>
</dbReference>
<dbReference type="GO" id="GO:0005829">
    <property type="term" value="C:cytosol"/>
    <property type="evidence" value="ECO:0007669"/>
    <property type="project" value="TreeGrafter"/>
</dbReference>
<dbReference type="InterPro" id="IPR032687">
    <property type="entry name" value="AraC-type_N"/>
</dbReference>
<dbReference type="Proteomes" id="UP000653472">
    <property type="component" value="Unassembled WGS sequence"/>
</dbReference>
<reference evidence="5" key="1">
    <citation type="submission" date="2020-03" db="EMBL/GenBank/DDBJ databases">
        <title>Solimonas marina sp. nov., isolated from deep seawater of the Pacific Ocean.</title>
        <authorList>
            <person name="Liu X."/>
            <person name="Lai Q."/>
            <person name="Sun F."/>
            <person name="Gai Y."/>
            <person name="Li G."/>
            <person name="Shao Z."/>
        </authorList>
    </citation>
    <scope>NUCLEOTIDE SEQUENCE</scope>
    <source>
        <strain evidence="5">C16B3</strain>
    </source>
</reference>
<dbReference type="PRINTS" id="PR00032">
    <property type="entry name" value="HTHARAC"/>
</dbReference>
<keyword evidence="1" id="KW-0805">Transcription regulation</keyword>
<keyword evidence="3" id="KW-0804">Transcription</keyword>
<dbReference type="Pfam" id="PF12833">
    <property type="entry name" value="HTH_18"/>
    <property type="match status" value="1"/>
</dbReference>
<dbReference type="PANTHER" id="PTHR47894">
    <property type="entry name" value="HTH-TYPE TRANSCRIPTIONAL REGULATOR GADX"/>
    <property type="match status" value="1"/>
</dbReference>
<dbReference type="PANTHER" id="PTHR47894:SF1">
    <property type="entry name" value="HTH-TYPE TRANSCRIPTIONAL REGULATOR VQSM"/>
    <property type="match status" value="1"/>
</dbReference>
<evidence type="ECO:0000256" key="1">
    <source>
        <dbReference type="ARBA" id="ARBA00023015"/>
    </source>
</evidence>
<dbReference type="GO" id="GO:0000976">
    <property type="term" value="F:transcription cis-regulatory region binding"/>
    <property type="evidence" value="ECO:0007669"/>
    <property type="project" value="TreeGrafter"/>
</dbReference>
<keyword evidence="2" id="KW-0238">DNA-binding</keyword>
<dbReference type="AlphaFoldDB" id="A0A970BBK2"/>
<dbReference type="GO" id="GO:0003700">
    <property type="term" value="F:DNA-binding transcription factor activity"/>
    <property type="evidence" value="ECO:0007669"/>
    <property type="project" value="InterPro"/>
</dbReference>
<evidence type="ECO:0000259" key="4">
    <source>
        <dbReference type="PROSITE" id="PS01124"/>
    </source>
</evidence>
<dbReference type="SUPFAM" id="SSF46689">
    <property type="entry name" value="Homeodomain-like"/>
    <property type="match status" value="1"/>
</dbReference>
<protein>
    <submittedName>
        <fullName evidence="5">AraC family transcriptional regulator</fullName>
    </submittedName>
</protein>
<gene>
    <name evidence="5" type="ORF">G7Y82_19645</name>
</gene>
<proteinExistence type="predicted"/>
<dbReference type="RefSeq" id="WP_168149837.1">
    <property type="nucleotide sequence ID" value="NZ_JAAVXB010000016.1"/>
</dbReference>
<accession>A0A970BBK2</accession>
<organism evidence="5 6">
    <name type="scientific">Solimonas marina</name>
    <dbReference type="NCBI Taxonomy" id="2714601"/>
    <lineage>
        <taxon>Bacteria</taxon>
        <taxon>Pseudomonadati</taxon>
        <taxon>Pseudomonadota</taxon>
        <taxon>Gammaproteobacteria</taxon>
        <taxon>Nevskiales</taxon>
        <taxon>Nevskiaceae</taxon>
        <taxon>Solimonas</taxon>
    </lineage>
</organism>
<comment type="caution">
    <text evidence="5">The sequence shown here is derived from an EMBL/GenBank/DDBJ whole genome shotgun (WGS) entry which is preliminary data.</text>
</comment>
<dbReference type="SMART" id="SM00342">
    <property type="entry name" value="HTH_ARAC"/>
    <property type="match status" value="1"/>
</dbReference>
<dbReference type="Gene3D" id="1.10.10.60">
    <property type="entry name" value="Homeodomain-like"/>
    <property type="match status" value="1"/>
</dbReference>
<dbReference type="Pfam" id="PF12625">
    <property type="entry name" value="Arabinose_bd"/>
    <property type="match status" value="1"/>
</dbReference>